<sequence>MSDSTHVDTDALLAFGNHLVTYLVGGRGEGYGAATAQAQADVTAASPGISGMREIAYAGSSYAASADAAGQFLRDTCDGLLALAYVAGQVAETYRAGDAEQADQMAAVTAAFTPPPGQPSIASRNAEAAVRQAADGAVAVLTGLLDGAAPSVTAQVGPRATGGSTVDHGPGDPQEPANTRIGRYVDEVDSHDAFVSAGGHGGSAEDYYDPRAEFDEAVADAERLTRRDGIRYVVDVDEHGNSEVVQADPDDVPHVAPTDYTEATSSPVVTYPYAGGGG</sequence>
<name>A0A1H0NZY0_9ACTN</name>
<evidence type="ECO:0000313" key="3">
    <source>
        <dbReference type="Proteomes" id="UP000199088"/>
    </source>
</evidence>
<dbReference type="OrthoDB" id="5197510at2"/>
<evidence type="ECO:0000313" key="2">
    <source>
        <dbReference type="EMBL" id="SDO97960.1"/>
    </source>
</evidence>
<evidence type="ECO:0008006" key="4">
    <source>
        <dbReference type="Google" id="ProtNLM"/>
    </source>
</evidence>
<dbReference type="RefSeq" id="WP_091246514.1">
    <property type="nucleotide sequence ID" value="NZ_FNIR01000009.1"/>
</dbReference>
<reference evidence="3" key="1">
    <citation type="submission" date="2016-10" db="EMBL/GenBank/DDBJ databases">
        <authorList>
            <person name="Varghese N."/>
            <person name="Submissions S."/>
        </authorList>
    </citation>
    <scope>NUCLEOTIDE SEQUENCE [LARGE SCALE GENOMIC DNA]</scope>
    <source>
        <strain evidence="3">DSM 45843</strain>
    </source>
</reference>
<protein>
    <recommendedName>
        <fullName evidence="4">Excreted virulence factor EspC, type VII ESX diderm</fullName>
    </recommendedName>
</protein>
<dbReference type="EMBL" id="FNIR01000009">
    <property type="protein sequence ID" value="SDO97960.1"/>
    <property type="molecule type" value="Genomic_DNA"/>
</dbReference>
<dbReference type="STRING" id="1052260.SAMN05660199_02915"/>
<organism evidence="2 3">
    <name type="scientific">Klenkia soli</name>
    <dbReference type="NCBI Taxonomy" id="1052260"/>
    <lineage>
        <taxon>Bacteria</taxon>
        <taxon>Bacillati</taxon>
        <taxon>Actinomycetota</taxon>
        <taxon>Actinomycetes</taxon>
        <taxon>Geodermatophilales</taxon>
        <taxon>Geodermatophilaceae</taxon>
        <taxon>Klenkia</taxon>
    </lineage>
</organism>
<evidence type="ECO:0000256" key="1">
    <source>
        <dbReference type="SAM" id="MobiDB-lite"/>
    </source>
</evidence>
<proteinExistence type="predicted"/>
<feature type="region of interest" description="Disordered" evidence="1">
    <location>
        <begin position="156"/>
        <end position="178"/>
    </location>
</feature>
<accession>A0A1H0NZY0</accession>
<dbReference type="Proteomes" id="UP000199088">
    <property type="component" value="Unassembled WGS sequence"/>
</dbReference>
<dbReference type="AlphaFoldDB" id="A0A1H0NZY0"/>
<keyword evidence="3" id="KW-1185">Reference proteome</keyword>
<gene>
    <name evidence="2" type="ORF">SAMN05660199_02915</name>
</gene>